<feature type="coiled-coil region" evidence="2">
    <location>
        <begin position="3951"/>
        <end position="3978"/>
    </location>
</feature>
<sequence length="4186" mass="431359">MEKTKEKKKRLENSKFWVAAGLTAVAVGGVTTVEPQFWDFIDDAMHQTYAATVNSTKTIDQVTDADAEDPNSQRTVTWGATKVWDNSLVTGLGDYNGATWAADRNYNNNQRINDPVGAYYTKLVANGKATGGYTYLNRQFDATKPFTIDGYLHPGLAGSNINLARDYSDWTGLLLTPTDPENIASSYNLKTNGGSGLGIQGVANAFALGIDFNQNTGYKDPAGGPFGALRTTDASGNLTTPGTKLYTSGYDLAQWRNTVKFTLSWNPTGGPNGGPSIVATLETTNTSNSTSAPKTWTVDTAAAGVTLAAPKALTLGLNAINGDNAQDQYASIDNVSGTFATGTTTVNYVDTAGKTIKDPTTFIANVSETVGITSLSSGVDTADYGFQAPTIKGYNVSSASKVVKVSQDASKNVITITYAEKPTQQANIQTNAPALWNGSSTIASYTTKQQDMPLGNSGSLATSITDASLARSGYSYYVTGPSGSSYTTMASASAAATNVWDSTANAVGSADATPQNWTVNYVANPQQANLYVQYFAPSSGAWVSSGSSSLYASAVGSTGGSISFTTTDSQITAASGYRYVIYGPDNSSYTTLSAAQSAYSFDSTNNTTTDASAQNFWLYYYPAMQFTSLVVDANSPVNAASVLASSYGYTNTALALPYTDASLSAQGYSYVVKGPNGSEYSNLSAAMSANAMYDATTNPSNTDSSAQVFTVSYVPQYQAAQIQYATNGPVSAGAVLASTAGTTNNAISFAASDGDLARVGYTYTVTYPGDSVSYATLSAALVAHGKYDDTSNGGASDASGQVFTVNYKTNQYAVLQTTPTDTSSHSVLSYSAVSESANGPASSAISFSTTDSQLARSGYTYSVVVKTIDSAGSIIGSVLASYTTLASALAAQKYDNNSNATNATVDAQRQLFVVVYSPQTATVTYHYVDENGTKIVEPVTASGVVGATIDDRSMVIPGYTLIGPDASISDADGVYDAKRTSTVTYVYRANHQEATLSVDSASPTAANSAITSASGVTSGSISFNVTDAQLAKTGYTYTIIGPTGSSYANLTAALASNALYDNTTNGSATTDSSAQAFRVLYKANVQSAQITVQEGSPISGGASLDAITGVTSGAMSFKVNDTTLPVSGYTYRVGVGYDTSNITWYATLSEALSANAIFDNTDNTGTTDTKAQFFYVSYAPMSQAATVAVTSDSPISAGSTVLSAAGSTGSAISFASNSSYATLDSQLAKSGYTYTVTYGSDTTAYTTLSSALAAHNKYNSNNTTSGTSDANPDVFTVSYKADSQTAILAVTSNSPVASGSIADSASGVTAGSLAFTMTDSGLAKRGYTYTVTGPDGSVYSNLSAAVAANSLFDDTNNPVSGSSDTAIQSFLVSYKADYQTAEVVLGESGPYTSDSVFATTSGVTSGSLSFNITDADLVLSGYHYVVWGKYATSSYATLSSALAAETHFDNTPNGSAASDSRAQQFVVIYTADSQTANIVVDTTSPISAGQTVTSAAGTTSAAIAFADTADSDLYVQGYHYTVMGPDGSIYSDLATAIAANSLYDNTTNTGATDASAQNFTVTYTADTQWASLAVTDDSPIHAGSVIGSLSGKTATNIPFDGSDAALAVSGYTYQVQGPNGAWYDTLAEAQSDNTTFDNTSNASDSDAEAQMFLVSYTAMSQAATIVGAADSPISAGMAIESAAGVTSGAIKFTNNDSTLSRSGYSYVVYMGSASGTTYSTLSAAMAANSLYNDTNTTASDADPQVFTVSYVANYQSANLVIGGATETSSGVTLDSAAGVTSGRVSFATTDSALALSGYTYTIQTPNGTVFDTLSAAVAGSQGLYDNTTNTGTSDATPQTFTVVYAAITQTAEVVVGETSDIYSGQVLAKVTGDTGAALGLTLTDADLANMEMTHGYTYTVTVQNADGTMVVDADGNPVHYATLADAVAANNFFDAVNTGVKKFILNPVASYQESTLTVTSESPVSAGVAVETASGVTDGKLSFAMTDSSLALSGYTYTVTVVNADGTRDTYNTLSAAVSAVSSYDSTINGSGSTDSSAQAFEVSYKADYQSANVNFATADGDKPMPSIAIAGVTSGAYTSTYTAADGYYFVTSGQPSGVSVAADGRTATLTFNYDDTTNPSAADSSAQTFNLMLAEASQSGEISYSYSNAVGSPTVPDAVAIAGVTGDTKSGTITAPEGYYIVSVTGDQYSVVYTDETHQEATYSVILDDSDNGNETSDGTPQNLLVVLAPNNQTATVTEVMPTGSSSVVDTQNDRTADSYSYTYTAPAGYYIASDGVTAASGVTVVISADGTTVTLTGTYDNSKDLDEAGTDSDVQNTVITLTQATQLAEFKVVVPSWAKTVSAKMNTIEGKTGETITAPTGYTDDDLATAGYTYSVKGPDGTIYDTMAEALAANAIFDDSNNGSGSDVETQTFEVTYTAQNQTVKILQQYVDGTTNGPAYPQSDPTLNGKTDQQVTGTITAPTGYEIVDITEVDGVTWEIAADNLSATYTITYDTITEEAPATRAMLRAATDGTVSQESVVTYGPLDQTVNVTFKDEVGRILTSDTGKTGHALEGKTNETVDYDDASLAADKVIDGYTITSDTTDTATDYDDDAAVDQDVTLVYRDTQAPAVTTTKTELVSSKDGLPADEAAFLSAVGYATTDNQQYGDSTVSTDYDSVMNDVKADGKAREVTITVKDATGNTTTKTVMLTVVDTAPVSQETDVQTAQKNLDDLVSDPNASDADVATAKDALEQAIQDAKTQRDDAKDAAQTALTSNETQAVADDPGVVEAQQALQDAIDNADADKGTTEAITDATAALENAVARAEAGSVDTAPVSQEDAVKQAQSALDDVLDNPDATTDEVDAAKQVLEDAVAQAKSDRADANATANDTKTQVADSQDDAVKQAVADLTAVQDAAANDDATTADIEQAVQKVVDAVNDAAQTALDQDASPVQNESTVSRAKDNLQDVLDNSDSTPQEIVDATNAYNEAVADAKSDRDDATSAAEDQIATTNNSNQVNDASVIDAKNKLQDLLDKAATGDADALTADIEQATQDLADAVAAAGGAQEVARAAADEALTKTAPVTYEPNVQTKIDALNDLLADPTSTADQINDATAALTSAVNTATTQRTSANDDAATAISQAQSSNQSEEPAVQAAEKALQNLVDQAKTNTADALTDDIRDAIKNLQDAISQAASDQEDARDAAQDAITAASPVSNEAATKAALDNLQDVLANENATTAEIQAATQAVTAATKTDKADRDAMNTKADDAVTAAQTGNQATEPGVIDAIKTLQDLQAKAATDDADALTADIEQAISDLATAQETAAGNQEDARDAAKAAIAETEPVSYEDTVATARKALDKLLADPASSTQDIQNATKALTDATTAEKDKRDAINDEADSYITDVQNSAQASEPTVVSALNALQEMQAEAATDSSAALTADIAEKLAELKTAVNQAATAQDAAKEKAAEALNDLQPVSNEPGVETAKSALEKVLANETATAQEITDATQKLLNETADAKADRASAETDAQNTITKAMNSEQSEEPAVQDAIDYLNQVMADAANDSPNALTSDIDAARKALDNALAAAQAAQEQARKDASSAIAQASPVSHELATAQAINSLNAVLANPDATASEITAATAALNTATTADKGDRDDANAAGTQAIADAQGSDQVNEPAVKSALQDLQLVMSTATTDTADALSQDILDAIQKLSDARDAAAAKQDTARQDAADALAKTAPLSNEKPVADAVRELKDLLANPTSTAAQIADATQAVKNAVSEAQPDRDAANTAADDAITQVPSDLADEPSVSAAVANLKKIQQQAAADNPNSLTADIKAATKALADAIKAADVNRNAARDAADSLLGKTAPLSHEPAVSKAKEALQKLLDDPNAITTAIENATAALQDALQKDGASRQSTNAAADKLIAEAKNPAFANNEAVAQAMQRLQAVQAAAAQDSASDLTADIAAAMTALQNAIQDANNALDALRQAASDLIAQAKPVSHEADVAPKVAALQKLLDDPSATTDQIQQAMDDLKNATTIAKSDREAANQSAQDAIASANQSAVSGDPAVQEALAKLQAIMLAASNDSATDLTADILKAMQALQDAVQAAENRAAVVQTTVPPTSVQTAPMSVMAPMSGVLAYTASPATTQTDRLLAGSTVTRSGILPYTGYHDDWYLMALGIFMFSANLLLVAARRKKDEEGA</sequence>
<feature type="coiled-coil region" evidence="2">
    <location>
        <begin position="3279"/>
        <end position="3306"/>
    </location>
</feature>
<feature type="region of interest" description="Disordered" evidence="3">
    <location>
        <begin position="2859"/>
        <end position="2881"/>
    </location>
</feature>
<keyword evidence="4" id="KW-0812">Transmembrane</keyword>
<dbReference type="SUPFAM" id="SSF48371">
    <property type="entry name" value="ARM repeat"/>
    <property type="match status" value="1"/>
</dbReference>
<evidence type="ECO:0000256" key="1">
    <source>
        <dbReference type="ARBA" id="ARBA00022737"/>
    </source>
</evidence>
<keyword evidence="4" id="KW-0472">Membrane</keyword>
<dbReference type="InterPro" id="IPR016024">
    <property type="entry name" value="ARM-type_fold"/>
</dbReference>
<proteinExistence type="predicted"/>
<keyword evidence="4" id="KW-1133">Transmembrane helix</keyword>
<feature type="compositionally biased region" description="Polar residues" evidence="3">
    <location>
        <begin position="3509"/>
        <end position="3522"/>
    </location>
</feature>
<dbReference type="RefSeq" id="WP_199404173.1">
    <property type="nucleotide sequence ID" value="NZ_JAOZFC020000002.1"/>
</dbReference>
<feature type="coiled-coil region" evidence="2">
    <location>
        <begin position="4075"/>
        <end position="4102"/>
    </location>
</feature>
<name>A0ABT6D5F0_9LACO</name>
<dbReference type="Pfam" id="PF06458">
    <property type="entry name" value="MucBP"/>
    <property type="match status" value="2"/>
</dbReference>
<evidence type="ECO:0000313" key="6">
    <source>
        <dbReference type="EMBL" id="MDF9300346.1"/>
    </source>
</evidence>
<accession>A0ABT6D5F0</accession>
<keyword evidence="1" id="KW-0677">Repeat</keyword>
<keyword evidence="7" id="KW-1185">Reference proteome</keyword>
<organism evidence="6 7">
    <name type="scientific">Weissella fermenti</name>
    <dbReference type="NCBI Taxonomy" id="2987699"/>
    <lineage>
        <taxon>Bacteria</taxon>
        <taxon>Bacillati</taxon>
        <taxon>Bacillota</taxon>
        <taxon>Bacilli</taxon>
        <taxon>Lactobacillales</taxon>
        <taxon>Lactobacillaceae</taxon>
        <taxon>Weissella</taxon>
    </lineage>
</organism>
<dbReference type="Proteomes" id="UP001146336">
    <property type="component" value="Unassembled WGS sequence"/>
</dbReference>
<keyword evidence="2" id="KW-0175">Coiled coil</keyword>
<evidence type="ECO:0000259" key="5">
    <source>
        <dbReference type="Pfam" id="PF06458"/>
    </source>
</evidence>
<gene>
    <name evidence="6" type="ORF">OIT47_008675</name>
</gene>
<dbReference type="InterPro" id="IPR009459">
    <property type="entry name" value="MucBP_dom"/>
</dbReference>
<dbReference type="Gene3D" id="3.10.20.320">
    <property type="entry name" value="Putative peptidoglycan bound protein (lpxtg motif)"/>
    <property type="match status" value="2"/>
</dbReference>
<evidence type="ECO:0000256" key="4">
    <source>
        <dbReference type="SAM" id="Phobius"/>
    </source>
</evidence>
<reference evidence="6" key="1">
    <citation type="submission" date="2023-03" db="EMBL/GenBank/DDBJ databases">
        <title>Comparative genomics of Weissella fermenti BK2, and weissella type species.</title>
        <authorList>
            <person name="Lee J.K."/>
            <person name="Baek J.H."/>
            <person name="Kim J.M."/>
            <person name="Choi D.G."/>
            <person name="Jeon C.O."/>
        </authorList>
    </citation>
    <scope>NUCLEOTIDE SEQUENCE</scope>
    <source>
        <strain evidence="6">BK2</strain>
    </source>
</reference>
<feature type="transmembrane region" description="Helical" evidence="4">
    <location>
        <begin position="4158"/>
        <end position="4177"/>
    </location>
</feature>
<feature type="coiled-coil region" evidence="2">
    <location>
        <begin position="3155"/>
        <end position="3186"/>
    </location>
</feature>
<dbReference type="EMBL" id="JAOZFC020000002">
    <property type="protein sequence ID" value="MDF9300346.1"/>
    <property type="molecule type" value="Genomic_DNA"/>
</dbReference>
<feature type="domain" description="MucBP" evidence="5">
    <location>
        <begin position="922"/>
        <end position="988"/>
    </location>
</feature>
<feature type="region of interest" description="Disordered" evidence="3">
    <location>
        <begin position="3499"/>
        <end position="3526"/>
    </location>
</feature>
<feature type="region of interest" description="Disordered" evidence="3">
    <location>
        <begin position="2743"/>
        <end position="2763"/>
    </location>
</feature>
<feature type="domain" description="MucBP" evidence="5">
    <location>
        <begin position="345"/>
        <end position="418"/>
    </location>
</feature>
<protein>
    <submittedName>
        <fullName evidence="6">MucBP domain-containing protein</fullName>
    </submittedName>
</protein>
<feature type="region of interest" description="Disordered" evidence="3">
    <location>
        <begin position="2975"/>
        <end position="2998"/>
    </location>
</feature>
<comment type="caution">
    <text evidence="6">The sequence shown here is derived from an EMBL/GenBank/DDBJ whole genome shotgun (WGS) entry which is preliminary data.</text>
</comment>
<evidence type="ECO:0000256" key="2">
    <source>
        <dbReference type="SAM" id="Coils"/>
    </source>
</evidence>
<evidence type="ECO:0000313" key="7">
    <source>
        <dbReference type="Proteomes" id="UP001146336"/>
    </source>
</evidence>
<evidence type="ECO:0000256" key="3">
    <source>
        <dbReference type="SAM" id="MobiDB-lite"/>
    </source>
</evidence>